<feature type="domain" description="TonB-dependent receptor plug" evidence="11">
    <location>
        <begin position="48"/>
        <end position="148"/>
    </location>
</feature>
<evidence type="ECO:0000259" key="11">
    <source>
        <dbReference type="Pfam" id="PF07715"/>
    </source>
</evidence>
<dbReference type="InterPro" id="IPR036942">
    <property type="entry name" value="Beta-barrel_TonB_sf"/>
</dbReference>
<comment type="similarity">
    <text evidence="8 9">Belongs to the TonB-dependent receptor family.</text>
</comment>
<organism evidence="12 13">
    <name type="scientific">endosymbiont of Riftia pachyptila</name>
    <name type="common">vent Ph05</name>
    <dbReference type="NCBI Taxonomy" id="1048808"/>
    <lineage>
        <taxon>Bacteria</taxon>
        <taxon>Pseudomonadati</taxon>
        <taxon>Pseudomonadota</taxon>
        <taxon>Gammaproteobacteria</taxon>
        <taxon>sulfur-oxidizing symbionts</taxon>
    </lineage>
</organism>
<dbReference type="InterPro" id="IPR010100">
    <property type="entry name" value="TonB-dep_Cu_rcpt"/>
</dbReference>
<feature type="domain" description="TonB-dependent receptor-like beta-barrel" evidence="10">
    <location>
        <begin position="204"/>
        <end position="663"/>
    </location>
</feature>
<dbReference type="InterPro" id="IPR037066">
    <property type="entry name" value="Plug_dom_sf"/>
</dbReference>
<dbReference type="PANTHER" id="PTHR30069:SF49">
    <property type="entry name" value="OUTER MEMBRANE PROTEIN C"/>
    <property type="match status" value="1"/>
</dbReference>
<evidence type="ECO:0000256" key="3">
    <source>
        <dbReference type="ARBA" id="ARBA00022452"/>
    </source>
</evidence>
<dbReference type="PATRIC" id="fig|1048808.3.peg.2584"/>
<proteinExistence type="inferred from homology"/>
<comment type="subcellular location">
    <subcellularLocation>
        <location evidence="1 8">Cell outer membrane</location>
        <topology evidence="1 8">Multi-pass membrane protein</topology>
    </subcellularLocation>
</comment>
<evidence type="ECO:0000256" key="5">
    <source>
        <dbReference type="ARBA" id="ARBA00023077"/>
    </source>
</evidence>
<evidence type="ECO:0000256" key="9">
    <source>
        <dbReference type="RuleBase" id="RU003357"/>
    </source>
</evidence>
<dbReference type="Gene3D" id="2.170.130.10">
    <property type="entry name" value="TonB-dependent receptor, plug domain"/>
    <property type="match status" value="1"/>
</dbReference>
<dbReference type="GO" id="GO:0044718">
    <property type="term" value="P:siderophore transmembrane transport"/>
    <property type="evidence" value="ECO:0007669"/>
    <property type="project" value="TreeGrafter"/>
</dbReference>
<dbReference type="CDD" id="cd01347">
    <property type="entry name" value="ligand_gated_channel"/>
    <property type="match status" value="1"/>
</dbReference>
<evidence type="ECO:0000259" key="10">
    <source>
        <dbReference type="Pfam" id="PF00593"/>
    </source>
</evidence>
<sequence length="702" mass="76004">MQEDVSMKLTPLALAISGIAVLPQVVAEEVAENLSELVVEGEALSSPALSVMPMEDAKKGIPADAAELLRGVTGVSGARMGGHGIEPIIRGQSQNRLNILMGGAYIHGGCPNRMDPPTAYSAIESYDSVTVIKGSQTVLYGGGGGGGTVLFERGVPEFEEGERFKGKVDVGFMSNSNTKELAADLAAGAEQGYARAIVGYKDADNYEDGAGNEVRSAYSNKSGNLILGLTPSSETRLELNLEATREDDVLFPGANMDSPYSDADNIRFKIEHQPDAGVLAGFKVEAYNSDVKHLMDNYSLRTRTAARNMKTPTTSDTLGGRISGDLMLGDKTLTLGVDYQKNDRDAERLQGATTALTDDPSVVQSIMWPGAELKQTGLFAEIEMPVGSEDSFKAGLRYDKVDASISRGDEKPEVSTSPTPNDLYATYYASTSESKSENNLGGFLRYEHAITMGKLYAGVSRSVRTADASERYVASWIVMMGNDTSWVGNPELEPEKNHQIEVGVELADAVWSSSFSLYYNKVTDYILRDLARAQDGILVNNATATIYRNVDASFAGFEWDGTYQFSDQFSGNAGLAYVRAENTTDNRNIAQIAPLELTLGLDYTRGDWALGGLVRANAKQTRADLIDGSGQDVQETPAWAVLDLNGSYSFNDRADIRFGINNVFDKEYAYHVNRANLDPFSPEAIQVNEPGREVWVKASLKF</sequence>
<evidence type="ECO:0000256" key="8">
    <source>
        <dbReference type="PROSITE-ProRule" id="PRU01360"/>
    </source>
</evidence>
<dbReference type="GO" id="GO:0009279">
    <property type="term" value="C:cell outer membrane"/>
    <property type="evidence" value="ECO:0007669"/>
    <property type="project" value="UniProtKB-SubCell"/>
</dbReference>
<dbReference type="Pfam" id="PF07715">
    <property type="entry name" value="Plug"/>
    <property type="match status" value="1"/>
</dbReference>
<name>G2DG10_9GAMM</name>
<evidence type="ECO:0000256" key="4">
    <source>
        <dbReference type="ARBA" id="ARBA00022692"/>
    </source>
</evidence>
<dbReference type="InterPro" id="IPR012910">
    <property type="entry name" value="Plug_dom"/>
</dbReference>
<comment type="caution">
    <text evidence="12">The sequence shown here is derived from an EMBL/GenBank/DDBJ whole genome shotgun (WGS) entry which is preliminary data.</text>
</comment>
<keyword evidence="3 8" id="KW-1134">Transmembrane beta strand</keyword>
<keyword evidence="12" id="KW-0675">Receptor</keyword>
<keyword evidence="5 9" id="KW-0798">TonB box</keyword>
<dbReference type="PANTHER" id="PTHR30069">
    <property type="entry name" value="TONB-DEPENDENT OUTER MEMBRANE RECEPTOR"/>
    <property type="match status" value="1"/>
</dbReference>
<dbReference type="PROSITE" id="PS52016">
    <property type="entry name" value="TONB_DEPENDENT_REC_3"/>
    <property type="match status" value="1"/>
</dbReference>
<keyword evidence="2 8" id="KW-0813">Transport</keyword>
<dbReference type="InterPro" id="IPR000531">
    <property type="entry name" value="Beta-barrel_TonB"/>
</dbReference>
<accession>G2DG10</accession>
<dbReference type="InterPro" id="IPR039426">
    <property type="entry name" value="TonB-dep_rcpt-like"/>
</dbReference>
<protein>
    <submittedName>
        <fullName evidence="12">TonB-dependent copper receptor</fullName>
    </submittedName>
</protein>
<evidence type="ECO:0000256" key="6">
    <source>
        <dbReference type="ARBA" id="ARBA00023136"/>
    </source>
</evidence>
<dbReference type="AlphaFoldDB" id="G2DG10"/>
<dbReference type="EMBL" id="AFOC01000082">
    <property type="protein sequence ID" value="EGV50439.1"/>
    <property type="molecule type" value="Genomic_DNA"/>
</dbReference>
<evidence type="ECO:0000313" key="12">
    <source>
        <dbReference type="EMBL" id="EGV50439.1"/>
    </source>
</evidence>
<keyword evidence="13" id="KW-1185">Reference proteome</keyword>
<dbReference type="Pfam" id="PF00593">
    <property type="entry name" value="TonB_dep_Rec_b-barrel"/>
    <property type="match status" value="1"/>
</dbReference>
<dbReference type="NCBIfam" id="TIGR01778">
    <property type="entry name" value="TonB-copper"/>
    <property type="match status" value="1"/>
</dbReference>
<evidence type="ECO:0000256" key="1">
    <source>
        <dbReference type="ARBA" id="ARBA00004571"/>
    </source>
</evidence>
<keyword evidence="7 8" id="KW-0998">Cell outer membrane</keyword>
<dbReference type="GO" id="GO:0015344">
    <property type="term" value="F:siderophore uptake transmembrane transporter activity"/>
    <property type="evidence" value="ECO:0007669"/>
    <property type="project" value="TreeGrafter"/>
</dbReference>
<keyword evidence="4 8" id="KW-0812">Transmembrane</keyword>
<evidence type="ECO:0000313" key="13">
    <source>
        <dbReference type="Proteomes" id="UP000004491"/>
    </source>
</evidence>
<dbReference type="Gene3D" id="2.40.170.20">
    <property type="entry name" value="TonB-dependent receptor, beta-barrel domain"/>
    <property type="match status" value="1"/>
</dbReference>
<evidence type="ECO:0000256" key="2">
    <source>
        <dbReference type="ARBA" id="ARBA00022448"/>
    </source>
</evidence>
<gene>
    <name evidence="12" type="ORF">Rifp1Sym_dc00040</name>
</gene>
<reference evidence="12" key="1">
    <citation type="journal article" date="2011" name="ISME J.">
        <title>The endosymbionts of the deep-sea tubeworms Riftia pachyptila and Tevnia jerichonana share an identical physiology as revealed by proteogenomic analyses.</title>
        <authorList>
            <person name="Gardebrecht A."/>
            <person name="Markert S."/>
            <person name="Felbeck H."/>
            <person name="Thuermer A."/>
            <person name="Albrecht D."/>
            <person name="Wollherr A."/>
            <person name="Kabisch J."/>
            <person name="Lehmann R."/>
            <person name="Daniel R."/>
            <person name="Liesegang H."/>
            <person name="Hecker M."/>
            <person name="Sievert S.M."/>
            <person name="Schweder T."/>
        </authorList>
    </citation>
    <scope>NUCLEOTIDE SEQUENCE [LARGE SCALE GENOMIC DNA]</scope>
</reference>
<dbReference type="SUPFAM" id="SSF56935">
    <property type="entry name" value="Porins"/>
    <property type="match status" value="1"/>
</dbReference>
<dbReference type="Proteomes" id="UP000004491">
    <property type="component" value="Unassembled WGS sequence"/>
</dbReference>
<keyword evidence="6 8" id="KW-0472">Membrane</keyword>
<evidence type="ECO:0000256" key="7">
    <source>
        <dbReference type="ARBA" id="ARBA00023237"/>
    </source>
</evidence>